<evidence type="ECO:0000256" key="10">
    <source>
        <dbReference type="PROSITE-ProRule" id="PRU00290"/>
    </source>
</evidence>
<evidence type="ECO:0000256" key="4">
    <source>
        <dbReference type="ARBA" id="ARBA00037803"/>
    </source>
</evidence>
<evidence type="ECO:0000256" key="8">
    <source>
        <dbReference type="ARBA" id="ARBA00039269"/>
    </source>
</evidence>
<organism evidence="13 14">
    <name type="scientific">Schistosoma japonicum</name>
    <name type="common">Blood fluke</name>
    <dbReference type="NCBI Taxonomy" id="6182"/>
    <lineage>
        <taxon>Eukaryota</taxon>
        <taxon>Metazoa</taxon>
        <taxon>Spiralia</taxon>
        <taxon>Lophotrochozoa</taxon>
        <taxon>Platyhelminthes</taxon>
        <taxon>Trematoda</taxon>
        <taxon>Digenea</taxon>
        <taxon>Strigeidida</taxon>
        <taxon>Schistosomatoidea</taxon>
        <taxon>Schistosomatidae</taxon>
        <taxon>Schistosoma</taxon>
    </lineage>
</organism>
<evidence type="ECO:0000256" key="9">
    <source>
        <dbReference type="ARBA" id="ARBA00042194"/>
    </source>
</evidence>
<keyword evidence="10" id="KW-0175">Coiled coil</keyword>
<dbReference type="Pfam" id="PF00957">
    <property type="entry name" value="Synaptobrevin"/>
    <property type="match status" value="1"/>
</dbReference>
<dbReference type="GO" id="GO:0006906">
    <property type="term" value="P:vesicle fusion"/>
    <property type="evidence" value="ECO:0007669"/>
    <property type="project" value="TreeGrafter"/>
</dbReference>
<evidence type="ECO:0000256" key="6">
    <source>
        <dbReference type="ARBA" id="ARBA00037863"/>
    </source>
</evidence>
<dbReference type="Gene3D" id="1.20.5.110">
    <property type="match status" value="1"/>
</dbReference>
<dbReference type="PANTHER" id="PTHR21136">
    <property type="entry name" value="SNARE PROTEINS"/>
    <property type="match status" value="1"/>
</dbReference>
<dbReference type="InterPro" id="IPR001388">
    <property type="entry name" value="Synaptobrevin-like"/>
</dbReference>
<feature type="transmembrane region" description="Helical" evidence="11">
    <location>
        <begin position="222"/>
        <end position="243"/>
    </location>
</feature>
<keyword evidence="2" id="KW-0653">Protein transport</keyword>
<dbReference type="PANTHER" id="PTHR21136:SF168">
    <property type="entry name" value="VESICLE-ASSOCIATED MEMBRANE PROTEIN 9"/>
    <property type="match status" value="1"/>
</dbReference>
<evidence type="ECO:0000256" key="11">
    <source>
        <dbReference type="SAM" id="Phobius"/>
    </source>
</evidence>
<accession>A0A4Z2CY28</accession>
<evidence type="ECO:0000259" key="12">
    <source>
        <dbReference type="PROSITE" id="PS50892"/>
    </source>
</evidence>
<evidence type="ECO:0000256" key="1">
    <source>
        <dbReference type="ARBA" id="ARBA00004163"/>
    </source>
</evidence>
<evidence type="ECO:0000256" key="7">
    <source>
        <dbReference type="ARBA" id="ARBA00037875"/>
    </source>
</evidence>
<dbReference type="Gene3D" id="3.30.450.50">
    <property type="entry name" value="Longin domain"/>
    <property type="match status" value="1"/>
</dbReference>
<keyword evidence="11" id="KW-0812">Transmembrane</keyword>
<dbReference type="STRING" id="6182.A0A4Z2CY28"/>
<evidence type="ECO:0000256" key="3">
    <source>
        <dbReference type="ARBA" id="ARBA00037801"/>
    </source>
</evidence>
<evidence type="ECO:0000256" key="2">
    <source>
        <dbReference type="ARBA" id="ARBA00022927"/>
    </source>
</evidence>
<dbReference type="PROSITE" id="PS50892">
    <property type="entry name" value="V_SNARE"/>
    <property type="match status" value="1"/>
</dbReference>
<dbReference type="GO" id="GO:0006887">
    <property type="term" value="P:exocytosis"/>
    <property type="evidence" value="ECO:0007669"/>
    <property type="project" value="TreeGrafter"/>
</dbReference>
<keyword evidence="14" id="KW-1185">Reference proteome</keyword>
<keyword evidence="11" id="KW-0472">Membrane</keyword>
<dbReference type="Proteomes" id="UP000311919">
    <property type="component" value="Unassembled WGS sequence"/>
</dbReference>
<protein>
    <recommendedName>
        <fullName evidence="8">Vesicle-associated membrane protein 7</fullName>
    </recommendedName>
    <alternativeName>
        <fullName evidence="9">Synaptobrevin-like protein 1</fullName>
    </alternativeName>
</protein>
<reference evidence="13 14" key="1">
    <citation type="submission" date="2019-03" db="EMBL/GenBank/DDBJ databases">
        <title>An improved genome assembly of the fluke Schistosoma japonicum.</title>
        <authorList>
            <person name="Hu W."/>
            <person name="Luo F."/>
            <person name="Yin M."/>
            <person name="Mo X."/>
            <person name="Sun C."/>
            <person name="Wu Q."/>
            <person name="Zhu B."/>
            <person name="Xiang M."/>
            <person name="Wang J."/>
            <person name="Wang Y."/>
            <person name="Zhang T."/>
            <person name="Xu B."/>
            <person name="Zheng H."/>
            <person name="Feng Z."/>
        </authorList>
    </citation>
    <scope>NUCLEOTIDE SEQUENCE [LARGE SCALE GENOMIC DNA]</scope>
    <source>
        <strain evidence="13">HuSjv2</strain>
        <tissue evidence="13">Worms</tissue>
    </source>
</reference>
<dbReference type="GO" id="GO:0031902">
    <property type="term" value="C:late endosome membrane"/>
    <property type="evidence" value="ECO:0007669"/>
    <property type="project" value="UniProtKB-SubCell"/>
</dbReference>
<evidence type="ECO:0000313" key="13">
    <source>
        <dbReference type="EMBL" id="TNN09074.1"/>
    </source>
</evidence>
<evidence type="ECO:0000313" key="14">
    <source>
        <dbReference type="Proteomes" id="UP000311919"/>
    </source>
</evidence>
<keyword evidence="2" id="KW-0813">Transport</keyword>
<sequence length="254" mass="28490">MLVRYNDIGYWTLVRGSALLSKEQLKCWLVFCKMSIYYFAISNNESIVCHHAIANRSFENVVYDYLKRHPSDQVMRFNQGNVYFICVTVSEISFVAAADQSACKQSEDLVSEVSQHFLSDSIRLKTAKGGAKGCLQNSYGPVLEQFMLRGKSSKKNSSLDQLHSNVSGVVNLMKENAKIALERGDKLDTLVSKTDDLAVHANQFQVTATKVSRKTCLENFRLKIIIIVVVAVLLLVIVVVILWQTGLLSPKPQH</sequence>
<dbReference type="AlphaFoldDB" id="A0A4Z2CY28"/>
<dbReference type="InterPro" id="IPR051097">
    <property type="entry name" value="Synaptobrevin-like_transport"/>
</dbReference>
<comment type="subcellular location">
    <subcellularLocation>
        <location evidence="7">Cytoplasmic vesicle</location>
        <location evidence="7">Phagosome membrane</location>
        <topology evidence="7">Single-pass type IV membrane protein</topology>
    </subcellularLocation>
    <subcellularLocation>
        <location evidence="4">Cytoplasmic vesicle</location>
        <location evidence="4">Secretory vesicle membrane</location>
        <topology evidence="4">Single-pass type IV membrane protein</topology>
    </subcellularLocation>
    <subcellularLocation>
        <location evidence="1">Endoplasmic reticulum membrane</location>
        <topology evidence="1">Single-pass type IV membrane protein</topology>
    </subcellularLocation>
    <subcellularLocation>
        <location evidence="3">Golgi apparatus</location>
        <location evidence="3">trans-Golgi network membrane</location>
        <topology evidence="3">Single-pass type IV membrane protein</topology>
    </subcellularLocation>
    <subcellularLocation>
        <location evidence="5">Late endosome membrane</location>
        <topology evidence="5">Single-pass type IV membrane protein</topology>
    </subcellularLocation>
    <subcellularLocation>
        <location evidence="6">Lysosome membrane</location>
        <topology evidence="6">Single-pass type IV membrane protein</topology>
    </subcellularLocation>
</comment>
<dbReference type="EMBL" id="SKCS01000399">
    <property type="protein sequence ID" value="TNN09074.1"/>
    <property type="molecule type" value="Genomic_DNA"/>
</dbReference>
<dbReference type="SUPFAM" id="SSF58038">
    <property type="entry name" value="SNARE fusion complex"/>
    <property type="match status" value="1"/>
</dbReference>
<dbReference type="GO" id="GO:0030658">
    <property type="term" value="C:transport vesicle membrane"/>
    <property type="evidence" value="ECO:0007669"/>
    <property type="project" value="UniProtKB-SubCell"/>
</dbReference>
<dbReference type="GO" id="GO:0005484">
    <property type="term" value="F:SNAP receptor activity"/>
    <property type="evidence" value="ECO:0007669"/>
    <property type="project" value="TreeGrafter"/>
</dbReference>
<dbReference type="GO" id="GO:0015031">
    <property type="term" value="P:protein transport"/>
    <property type="evidence" value="ECO:0007669"/>
    <property type="project" value="UniProtKB-KW"/>
</dbReference>
<gene>
    <name evidence="13" type="ORF">EWB00_006537</name>
</gene>
<dbReference type="PRINTS" id="PR00219">
    <property type="entry name" value="SYNAPTOBREVN"/>
</dbReference>
<keyword evidence="11" id="KW-1133">Transmembrane helix</keyword>
<dbReference type="GO" id="GO:0005794">
    <property type="term" value="C:Golgi apparatus"/>
    <property type="evidence" value="ECO:0007669"/>
    <property type="project" value="UniProtKB-SubCell"/>
</dbReference>
<evidence type="ECO:0000256" key="5">
    <source>
        <dbReference type="ARBA" id="ARBA00037845"/>
    </source>
</evidence>
<dbReference type="GO" id="GO:0031201">
    <property type="term" value="C:SNARE complex"/>
    <property type="evidence" value="ECO:0007669"/>
    <property type="project" value="TreeGrafter"/>
</dbReference>
<proteinExistence type="predicted"/>
<dbReference type="CDD" id="cd15843">
    <property type="entry name" value="R-SNARE"/>
    <property type="match status" value="1"/>
</dbReference>
<dbReference type="GO" id="GO:0030670">
    <property type="term" value="C:phagocytic vesicle membrane"/>
    <property type="evidence" value="ECO:0007669"/>
    <property type="project" value="UniProtKB-SubCell"/>
</dbReference>
<feature type="domain" description="V-SNARE coiled-coil homology" evidence="12">
    <location>
        <begin position="158"/>
        <end position="218"/>
    </location>
</feature>
<dbReference type="InterPro" id="IPR042855">
    <property type="entry name" value="V_SNARE_CC"/>
</dbReference>
<dbReference type="OrthoDB" id="248747at2759"/>
<dbReference type="GO" id="GO:0000149">
    <property type="term" value="F:SNARE binding"/>
    <property type="evidence" value="ECO:0007669"/>
    <property type="project" value="TreeGrafter"/>
</dbReference>
<dbReference type="GO" id="GO:0005789">
    <property type="term" value="C:endoplasmic reticulum membrane"/>
    <property type="evidence" value="ECO:0007669"/>
    <property type="project" value="UniProtKB-SubCell"/>
</dbReference>
<comment type="caution">
    <text evidence="13">The sequence shown here is derived from an EMBL/GenBank/DDBJ whole genome shotgun (WGS) entry which is preliminary data.</text>
</comment>
<name>A0A4Z2CY28_SCHJA</name>
<dbReference type="GO" id="GO:0005765">
    <property type="term" value="C:lysosomal membrane"/>
    <property type="evidence" value="ECO:0007669"/>
    <property type="project" value="UniProtKB-SubCell"/>
</dbReference>